<evidence type="ECO:0000313" key="2">
    <source>
        <dbReference type="EnsemblPlants" id="TuG1812G0500000219.01.T03.cds277827"/>
    </source>
</evidence>
<name>A0A8R7Q7Y8_TRIUA</name>
<evidence type="ECO:0000256" key="1">
    <source>
        <dbReference type="SAM" id="MobiDB-lite"/>
    </source>
</evidence>
<dbReference type="EnsemblPlants" id="TuG1812G0500000219.01.T03">
    <property type="protein sequence ID" value="TuG1812G0500000219.01.T03.cds277827"/>
    <property type="gene ID" value="TuG1812G0500000219.01"/>
</dbReference>
<reference evidence="2" key="2">
    <citation type="submission" date="2018-03" db="EMBL/GenBank/DDBJ databases">
        <title>The Triticum urartu genome reveals the dynamic nature of wheat genome evolution.</title>
        <authorList>
            <person name="Ling H."/>
            <person name="Ma B."/>
            <person name="Shi X."/>
            <person name="Liu H."/>
            <person name="Dong L."/>
            <person name="Sun H."/>
            <person name="Cao Y."/>
            <person name="Gao Q."/>
            <person name="Zheng S."/>
            <person name="Li Y."/>
            <person name="Yu Y."/>
            <person name="Du H."/>
            <person name="Qi M."/>
            <person name="Li Y."/>
            <person name="Yu H."/>
            <person name="Cui Y."/>
            <person name="Wang N."/>
            <person name="Chen C."/>
            <person name="Wu H."/>
            <person name="Zhao Y."/>
            <person name="Zhang J."/>
            <person name="Li Y."/>
            <person name="Zhou W."/>
            <person name="Zhang B."/>
            <person name="Hu W."/>
            <person name="Eijk M."/>
            <person name="Tang J."/>
            <person name="Witsenboer H."/>
            <person name="Zhao S."/>
            <person name="Li Z."/>
            <person name="Zhang A."/>
            <person name="Wang D."/>
            <person name="Liang C."/>
        </authorList>
    </citation>
    <scope>NUCLEOTIDE SEQUENCE [LARGE SCALE GENOMIC DNA]</scope>
    <source>
        <strain evidence="2">cv. G1812</strain>
    </source>
</reference>
<organism evidence="2 3">
    <name type="scientific">Triticum urartu</name>
    <name type="common">Red wild einkorn</name>
    <name type="synonym">Crithodium urartu</name>
    <dbReference type="NCBI Taxonomy" id="4572"/>
    <lineage>
        <taxon>Eukaryota</taxon>
        <taxon>Viridiplantae</taxon>
        <taxon>Streptophyta</taxon>
        <taxon>Embryophyta</taxon>
        <taxon>Tracheophyta</taxon>
        <taxon>Spermatophyta</taxon>
        <taxon>Magnoliopsida</taxon>
        <taxon>Liliopsida</taxon>
        <taxon>Poales</taxon>
        <taxon>Poaceae</taxon>
        <taxon>BOP clade</taxon>
        <taxon>Pooideae</taxon>
        <taxon>Triticodae</taxon>
        <taxon>Triticeae</taxon>
        <taxon>Triticinae</taxon>
        <taxon>Triticum</taxon>
    </lineage>
</organism>
<feature type="compositionally biased region" description="Pro residues" evidence="1">
    <location>
        <begin position="111"/>
        <end position="122"/>
    </location>
</feature>
<sequence length="122" mass="13013">QPSRVSIAHATPRKNTTPHTRVAKKKAPTFFPPDPSSSSSPQEFLSGFAALSFSPASRPASERASDRSDPARRRFQVSPDLSEMAANAGAGAGGSKIRNAKLVRAPHPRARSPPSPFRFPVP</sequence>
<accession>A0A8R7Q7Y8</accession>
<reference evidence="3" key="1">
    <citation type="journal article" date="2013" name="Nature">
        <title>Draft genome of the wheat A-genome progenitor Triticum urartu.</title>
        <authorList>
            <person name="Ling H.Q."/>
            <person name="Zhao S."/>
            <person name="Liu D."/>
            <person name="Wang J."/>
            <person name="Sun H."/>
            <person name="Zhang C."/>
            <person name="Fan H."/>
            <person name="Li D."/>
            <person name="Dong L."/>
            <person name="Tao Y."/>
            <person name="Gao C."/>
            <person name="Wu H."/>
            <person name="Li Y."/>
            <person name="Cui Y."/>
            <person name="Guo X."/>
            <person name="Zheng S."/>
            <person name="Wang B."/>
            <person name="Yu K."/>
            <person name="Liang Q."/>
            <person name="Yang W."/>
            <person name="Lou X."/>
            <person name="Chen J."/>
            <person name="Feng M."/>
            <person name="Jian J."/>
            <person name="Zhang X."/>
            <person name="Luo G."/>
            <person name="Jiang Y."/>
            <person name="Liu J."/>
            <person name="Wang Z."/>
            <person name="Sha Y."/>
            <person name="Zhang B."/>
            <person name="Wu H."/>
            <person name="Tang D."/>
            <person name="Shen Q."/>
            <person name="Xue P."/>
            <person name="Zou S."/>
            <person name="Wang X."/>
            <person name="Liu X."/>
            <person name="Wang F."/>
            <person name="Yang Y."/>
            <person name="An X."/>
            <person name="Dong Z."/>
            <person name="Zhang K."/>
            <person name="Zhang X."/>
            <person name="Luo M.C."/>
            <person name="Dvorak J."/>
            <person name="Tong Y."/>
            <person name="Wang J."/>
            <person name="Yang H."/>
            <person name="Li Z."/>
            <person name="Wang D."/>
            <person name="Zhang A."/>
            <person name="Wang J."/>
        </authorList>
    </citation>
    <scope>NUCLEOTIDE SEQUENCE</scope>
    <source>
        <strain evidence="3">cv. G1812</strain>
    </source>
</reference>
<protein>
    <submittedName>
        <fullName evidence="2">Uncharacterized protein</fullName>
    </submittedName>
</protein>
<dbReference type="Gramene" id="TuG1812G0500000219.01.T03">
    <property type="protein sequence ID" value="TuG1812G0500000219.01.T03.cds277827"/>
    <property type="gene ID" value="TuG1812G0500000219.01"/>
</dbReference>
<proteinExistence type="predicted"/>
<reference evidence="2" key="3">
    <citation type="submission" date="2022-06" db="UniProtKB">
        <authorList>
            <consortium name="EnsemblPlants"/>
        </authorList>
    </citation>
    <scope>IDENTIFICATION</scope>
</reference>
<dbReference type="Proteomes" id="UP000015106">
    <property type="component" value="Chromosome 5"/>
</dbReference>
<feature type="compositionally biased region" description="Basic residues" evidence="1">
    <location>
        <begin position="98"/>
        <end position="110"/>
    </location>
</feature>
<keyword evidence="3" id="KW-1185">Reference proteome</keyword>
<feature type="compositionally biased region" description="Basic and acidic residues" evidence="1">
    <location>
        <begin position="60"/>
        <end position="72"/>
    </location>
</feature>
<evidence type="ECO:0000313" key="3">
    <source>
        <dbReference type="Proteomes" id="UP000015106"/>
    </source>
</evidence>
<gene>
    <name evidence="2" type="primary">LOC125506982</name>
</gene>
<dbReference type="AlphaFoldDB" id="A0A8R7Q7Y8"/>
<feature type="region of interest" description="Disordered" evidence="1">
    <location>
        <begin position="1"/>
        <end position="122"/>
    </location>
</feature>